<comment type="subunit">
    <text evidence="6">Heterooligomer composed of large and small subunits.</text>
</comment>
<comment type="subcellular location">
    <subcellularLocation>
        <location evidence="6">Cytoplasm</location>
    </subcellularLocation>
</comment>
<evidence type="ECO:0000313" key="7">
    <source>
        <dbReference type="EMBL" id="OGD97295.1"/>
    </source>
</evidence>
<evidence type="ECO:0000256" key="6">
    <source>
        <dbReference type="HAMAP-Rule" id="MF_00337"/>
    </source>
</evidence>
<comment type="similarity">
    <text evidence="1 6">Belongs to the XseB family.</text>
</comment>
<protein>
    <recommendedName>
        <fullName evidence="6">Exodeoxyribonuclease 7 small subunit</fullName>
        <ecNumber evidence="6">3.1.11.6</ecNumber>
    </recommendedName>
    <alternativeName>
        <fullName evidence="6">Exodeoxyribonuclease VII small subunit</fullName>
        <shortName evidence="6">Exonuclease VII small subunit</shortName>
    </alternativeName>
</protein>
<dbReference type="InterPro" id="IPR037004">
    <property type="entry name" value="Exonuc_VII_ssu_sf"/>
</dbReference>
<dbReference type="InterPro" id="IPR003761">
    <property type="entry name" value="Exonuc_VII_S"/>
</dbReference>
<dbReference type="PANTHER" id="PTHR34137:SF1">
    <property type="entry name" value="EXODEOXYRIBONUCLEASE 7 SMALL SUBUNIT"/>
    <property type="match status" value="1"/>
</dbReference>
<evidence type="ECO:0000256" key="5">
    <source>
        <dbReference type="ARBA" id="ARBA00022839"/>
    </source>
</evidence>
<comment type="catalytic activity">
    <reaction evidence="6">
        <text>Exonucleolytic cleavage in either 5'- to 3'- or 3'- to 5'-direction to yield nucleoside 5'-phosphates.</text>
        <dbReference type="EC" id="3.1.11.6"/>
    </reaction>
</comment>
<evidence type="ECO:0000256" key="3">
    <source>
        <dbReference type="ARBA" id="ARBA00022722"/>
    </source>
</evidence>
<dbReference type="AlphaFoldDB" id="A0A1F5GZQ8"/>
<name>A0A1F5GZQ8_9BACT</name>
<keyword evidence="4 6" id="KW-0378">Hydrolase</keyword>
<evidence type="ECO:0000256" key="4">
    <source>
        <dbReference type="ARBA" id="ARBA00022801"/>
    </source>
</evidence>
<evidence type="ECO:0000313" key="8">
    <source>
        <dbReference type="Proteomes" id="UP000176740"/>
    </source>
</evidence>
<dbReference type="SUPFAM" id="SSF116842">
    <property type="entry name" value="XseB-like"/>
    <property type="match status" value="1"/>
</dbReference>
<dbReference type="EC" id="3.1.11.6" evidence="6"/>
<comment type="function">
    <text evidence="6">Bidirectionally degrades single-stranded DNA into large acid-insoluble oligonucleotides, which are then degraded further into small acid-soluble oligonucleotides.</text>
</comment>
<proteinExistence type="inferred from homology"/>
<reference evidence="7 8" key="1">
    <citation type="journal article" date="2016" name="Nat. Commun.">
        <title>Thousands of microbial genomes shed light on interconnected biogeochemical processes in an aquifer system.</title>
        <authorList>
            <person name="Anantharaman K."/>
            <person name="Brown C.T."/>
            <person name="Hug L.A."/>
            <person name="Sharon I."/>
            <person name="Castelle C.J."/>
            <person name="Probst A.J."/>
            <person name="Thomas B.C."/>
            <person name="Singh A."/>
            <person name="Wilkins M.J."/>
            <person name="Karaoz U."/>
            <person name="Brodie E.L."/>
            <person name="Williams K.H."/>
            <person name="Hubbard S.S."/>
            <person name="Banfield J.F."/>
        </authorList>
    </citation>
    <scope>NUCLEOTIDE SEQUENCE [LARGE SCALE GENOMIC DNA]</scope>
</reference>
<dbReference type="PIRSF" id="PIRSF006488">
    <property type="entry name" value="Exonuc_VII_S"/>
    <property type="match status" value="1"/>
</dbReference>
<accession>A0A1F5GZQ8</accession>
<keyword evidence="3 6" id="KW-0540">Nuclease</keyword>
<dbReference type="Pfam" id="PF02609">
    <property type="entry name" value="Exonuc_VII_S"/>
    <property type="match status" value="1"/>
</dbReference>
<dbReference type="Proteomes" id="UP000176740">
    <property type="component" value="Unassembled WGS sequence"/>
</dbReference>
<dbReference type="NCBIfam" id="TIGR01280">
    <property type="entry name" value="xseB"/>
    <property type="match status" value="1"/>
</dbReference>
<dbReference type="STRING" id="1797725.A3A49_01180"/>
<dbReference type="GO" id="GO:0008855">
    <property type="term" value="F:exodeoxyribonuclease VII activity"/>
    <property type="evidence" value="ECO:0007669"/>
    <property type="project" value="UniProtKB-UniRule"/>
</dbReference>
<dbReference type="EMBL" id="MFBO01000035">
    <property type="protein sequence ID" value="OGD97295.1"/>
    <property type="molecule type" value="Genomic_DNA"/>
</dbReference>
<organism evidence="7 8">
    <name type="scientific">Candidatus Curtissbacteria bacterium RIFCSPLOWO2_01_FULL_38_11b</name>
    <dbReference type="NCBI Taxonomy" id="1797725"/>
    <lineage>
        <taxon>Bacteria</taxon>
        <taxon>Candidatus Curtissiibacteriota</taxon>
    </lineage>
</organism>
<keyword evidence="2 6" id="KW-0963">Cytoplasm</keyword>
<dbReference type="HAMAP" id="MF_00337">
    <property type="entry name" value="Exonuc_7_S"/>
    <property type="match status" value="1"/>
</dbReference>
<sequence length="73" mass="8465">MTRIQKSSTLNFTQALTRLEEIVKKLENPELDLEEGLKLLEEGVRLHKQCEQILKSTQTKINEILKIEEVSSK</sequence>
<dbReference type="GO" id="GO:0005829">
    <property type="term" value="C:cytosol"/>
    <property type="evidence" value="ECO:0007669"/>
    <property type="project" value="TreeGrafter"/>
</dbReference>
<gene>
    <name evidence="6" type="primary">xseB</name>
    <name evidence="7" type="ORF">A3A49_01180</name>
</gene>
<evidence type="ECO:0000256" key="2">
    <source>
        <dbReference type="ARBA" id="ARBA00022490"/>
    </source>
</evidence>
<dbReference type="GO" id="GO:0009318">
    <property type="term" value="C:exodeoxyribonuclease VII complex"/>
    <property type="evidence" value="ECO:0007669"/>
    <property type="project" value="UniProtKB-UniRule"/>
</dbReference>
<comment type="caution">
    <text evidence="7">The sequence shown here is derived from an EMBL/GenBank/DDBJ whole genome shotgun (WGS) entry which is preliminary data.</text>
</comment>
<keyword evidence="5 6" id="KW-0269">Exonuclease</keyword>
<evidence type="ECO:0000256" key="1">
    <source>
        <dbReference type="ARBA" id="ARBA00009998"/>
    </source>
</evidence>
<dbReference type="GO" id="GO:0006308">
    <property type="term" value="P:DNA catabolic process"/>
    <property type="evidence" value="ECO:0007669"/>
    <property type="project" value="UniProtKB-UniRule"/>
</dbReference>
<dbReference type="PANTHER" id="PTHR34137">
    <property type="entry name" value="EXODEOXYRIBONUCLEASE 7 SMALL SUBUNIT"/>
    <property type="match status" value="1"/>
</dbReference>
<dbReference type="Gene3D" id="1.10.287.1040">
    <property type="entry name" value="Exonuclease VII, small subunit"/>
    <property type="match status" value="1"/>
</dbReference>